<name>A0A286E418_9NEIS</name>
<feature type="domain" description="Ionotropic glutamate receptor C-terminal" evidence="4">
    <location>
        <begin position="38"/>
        <end position="261"/>
    </location>
</feature>
<dbReference type="Proteomes" id="UP000219669">
    <property type="component" value="Unassembled WGS sequence"/>
</dbReference>
<keyword evidence="6" id="KW-1185">Reference proteome</keyword>
<organism evidence="5 6">
    <name type="scientific">Alysiella filiformis DSM 16848</name>
    <dbReference type="NCBI Taxonomy" id="1120981"/>
    <lineage>
        <taxon>Bacteria</taxon>
        <taxon>Pseudomonadati</taxon>
        <taxon>Pseudomonadota</taxon>
        <taxon>Betaproteobacteria</taxon>
        <taxon>Neisseriales</taxon>
        <taxon>Neisseriaceae</taxon>
        <taxon>Alysiella</taxon>
    </lineage>
</organism>
<dbReference type="Pfam" id="PF00497">
    <property type="entry name" value="SBP_bac_3"/>
    <property type="match status" value="1"/>
</dbReference>
<dbReference type="RefSeq" id="WP_179655764.1">
    <property type="nucleotide sequence ID" value="NZ_CP083931.1"/>
</dbReference>
<evidence type="ECO:0000256" key="2">
    <source>
        <dbReference type="SAM" id="SignalP"/>
    </source>
</evidence>
<sequence>MRNWIVKTSALCMMVALAACSGEKASENPAPKKEVKSVYRVGSELSKFPVVMHDGKGKVEGFEAELLQAVAEKQGFTVEYTIDSWGGLLQRLQHKEADMILGSVTITDERKQQMDFTDPVLPYKTGVMVVPKLAKAQKFSDLKGRKVNLRKNTVYEKLVPVFANDSGKNMVYPDSVWGQVKSLLNGESEAMVGASITLEYYQKQYPEKKFHIIYEDNSPVSYYGWAVQKGDNELVHRLNMGLNKVKQDGTYDKIYQKYWSKQ</sequence>
<evidence type="ECO:0000256" key="1">
    <source>
        <dbReference type="ARBA" id="ARBA00022729"/>
    </source>
</evidence>
<dbReference type="InterPro" id="IPR001638">
    <property type="entry name" value="Solute-binding_3/MltF_N"/>
</dbReference>
<feature type="signal peptide" evidence="2">
    <location>
        <begin position="1"/>
        <end position="18"/>
    </location>
</feature>
<dbReference type="SUPFAM" id="SSF53850">
    <property type="entry name" value="Periplasmic binding protein-like II"/>
    <property type="match status" value="1"/>
</dbReference>
<feature type="chain" id="PRO_5012673756" evidence="2">
    <location>
        <begin position="19"/>
        <end position="262"/>
    </location>
</feature>
<reference evidence="5 6" key="1">
    <citation type="submission" date="2017-09" db="EMBL/GenBank/DDBJ databases">
        <authorList>
            <person name="Ehlers B."/>
            <person name="Leendertz F.H."/>
        </authorList>
    </citation>
    <scope>NUCLEOTIDE SEQUENCE [LARGE SCALE GENOMIC DNA]</scope>
    <source>
        <strain evidence="5 6">DSM 16848</strain>
    </source>
</reference>
<keyword evidence="1 2" id="KW-0732">Signal</keyword>
<dbReference type="Gene3D" id="3.40.190.10">
    <property type="entry name" value="Periplasmic binding protein-like II"/>
    <property type="match status" value="2"/>
</dbReference>
<gene>
    <name evidence="5" type="ORF">SAMN02746062_00373</name>
</gene>
<dbReference type="SMART" id="SM00062">
    <property type="entry name" value="PBPb"/>
    <property type="match status" value="1"/>
</dbReference>
<dbReference type="PANTHER" id="PTHR35936">
    <property type="entry name" value="MEMBRANE-BOUND LYTIC MUREIN TRANSGLYCOSYLASE F"/>
    <property type="match status" value="1"/>
</dbReference>
<feature type="domain" description="Solute-binding protein family 3/N-terminal" evidence="3">
    <location>
        <begin position="38"/>
        <end position="262"/>
    </location>
</feature>
<evidence type="ECO:0000259" key="3">
    <source>
        <dbReference type="SMART" id="SM00062"/>
    </source>
</evidence>
<accession>A0A286E418</accession>
<evidence type="ECO:0000313" key="6">
    <source>
        <dbReference type="Proteomes" id="UP000219669"/>
    </source>
</evidence>
<dbReference type="SMART" id="SM00079">
    <property type="entry name" value="PBPe"/>
    <property type="match status" value="1"/>
</dbReference>
<dbReference type="PANTHER" id="PTHR35936:SF17">
    <property type="entry name" value="ARGININE-BINDING EXTRACELLULAR PROTEIN ARTP"/>
    <property type="match status" value="1"/>
</dbReference>
<dbReference type="AlphaFoldDB" id="A0A286E418"/>
<dbReference type="GO" id="GO:0016020">
    <property type="term" value="C:membrane"/>
    <property type="evidence" value="ECO:0007669"/>
    <property type="project" value="InterPro"/>
</dbReference>
<protein>
    <submittedName>
        <fullName evidence="5">Polar amino acid transport system substrate-binding protein</fullName>
    </submittedName>
</protein>
<dbReference type="GO" id="GO:0015276">
    <property type="term" value="F:ligand-gated monoatomic ion channel activity"/>
    <property type="evidence" value="ECO:0007669"/>
    <property type="project" value="InterPro"/>
</dbReference>
<dbReference type="EMBL" id="OCNF01000002">
    <property type="protein sequence ID" value="SOD65655.1"/>
    <property type="molecule type" value="Genomic_DNA"/>
</dbReference>
<evidence type="ECO:0000259" key="4">
    <source>
        <dbReference type="SMART" id="SM00079"/>
    </source>
</evidence>
<dbReference type="InterPro" id="IPR001320">
    <property type="entry name" value="Iontro_rcpt_C"/>
</dbReference>
<proteinExistence type="predicted"/>
<evidence type="ECO:0000313" key="5">
    <source>
        <dbReference type="EMBL" id="SOD65655.1"/>
    </source>
</evidence>
<dbReference type="PROSITE" id="PS51257">
    <property type="entry name" value="PROKAR_LIPOPROTEIN"/>
    <property type="match status" value="1"/>
</dbReference>